<accession>A0ABS9QUK2</accession>
<comment type="caution">
    <text evidence="2">The sequence shown here is derived from an EMBL/GenBank/DDBJ whole genome shotgun (WGS) entry which is preliminary data.</text>
</comment>
<organism evidence="2 3">
    <name type="scientific">Shewanella cutis</name>
    <dbReference type="NCBI Taxonomy" id="2766780"/>
    <lineage>
        <taxon>Bacteria</taxon>
        <taxon>Pseudomonadati</taxon>
        <taxon>Pseudomonadota</taxon>
        <taxon>Gammaproteobacteria</taxon>
        <taxon>Alteromonadales</taxon>
        <taxon>Shewanellaceae</taxon>
        <taxon>Shewanella</taxon>
    </lineage>
</organism>
<evidence type="ECO:0000313" key="2">
    <source>
        <dbReference type="EMBL" id="MCG9964038.1"/>
    </source>
</evidence>
<dbReference type="Pfam" id="PF25759">
    <property type="entry name" value="HP1_ORF34"/>
    <property type="match status" value="1"/>
</dbReference>
<dbReference type="Proteomes" id="UP000829384">
    <property type="component" value="Unassembled WGS sequence"/>
</dbReference>
<dbReference type="EMBL" id="JACSDI010000004">
    <property type="protein sequence ID" value="MCG9964038.1"/>
    <property type="molecule type" value="Genomic_DNA"/>
</dbReference>
<evidence type="ECO:0000256" key="1">
    <source>
        <dbReference type="SAM" id="MobiDB-lite"/>
    </source>
</evidence>
<evidence type="ECO:0000313" key="3">
    <source>
        <dbReference type="Proteomes" id="UP000829384"/>
    </source>
</evidence>
<sequence>MLSLNSISLTLKSLRITASQELATEDASGQSSSTESAETGIKAKMLTVTGFILFVDEQQLTDLFKLAEATEGGARTTYRISNKTASALGIKQVKFASKIEAVEQETTRQWNVSFTLAEVRSVPQKKEERAPQVAAAQQGGTGQGTVLADGNTPPNTEPELTGIMAFLKKVDEGLA</sequence>
<feature type="region of interest" description="Disordered" evidence="1">
    <location>
        <begin position="123"/>
        <end position="159"/>
    </location>
</feature>
<proteinExistence type="predicted"/>
<keyword evidence="3" id="KW-1185">Reference proteome</keyword>
<dbReference type="RefSeq" id="WP_240130705.1">
    <property type="nucleotide sequence ID" value="NZ_JACSDI010000004.1"/>
</dbReference>
<protein>
    <submittedName>
        <fullName evidence="2">Adenine glycosylase</fullName>
    </submittedName>
</protein>
<name>A0ABS9QUK2_9GAMM</name>
<reference evidence="2 3" key="1">
    <citation type="submission" date="2020-08" db="EMBL/GenBank/DDBJ databases">
        <title>Whole genome sequence of Shewanella sp strain PS-2.</title>
        <authorList>
            <person name="Das S.K."/>
        </authorList>
    </citation>
    <scope>NUCLEOTIDE SEQUENCE [LARGE SCALE GENOMIC DNA]</scope>
    <source>
        <strain evidence="2 3">PS-2</strain>
    </source>
</reference>
<dbReference type="InterPro" id="IPR057869">
    <property type="entry name" value="HP1_YO34"/>
</dbReference>
<gene>
    <name evidence="2" type="ORF">H9J30_08950</name>
</gene>